<accession>A0ABR2M398</accession>
<comment type="caution">
    <text evidence="1">The sequence shown here is derived from an EMBL/GenBank/DDBJ whole genome shotgun (WGS) entry which is preliminary data.</text>
</comment>
<sequence>MKSKRFDPISVDSIDVVDDWVMGNNRPLLSPDGDCNWRVINQPVHGETEFLLDDVETFVSGTSRF</sequence>
<proteinExistence type="predicted"/>
<dbReference type="Proteomes" id="UP001412067">
    <property type="component" value="Unassembled WGS sequence"/>
</dbReference>
<evidence type="ECO:0000313" key="1">
    <source>
        <dbReference type="EMBL" id="KAK8956440.1"/>
    </source>
</evidence>
<evidence type="ECO:0000313" key="2">
    <source>
        <dbReference type="Proteomes" id="UP001412067"/>
    </source>
</evidence>
<name>A0ABR2M398_9ASPA</name>
<protein>
    <submittedName>
        <fullName evidence="1">Uncharacterized protein</fullName>
    </submittedName>
</protein>
<gene>
    <name evidence="1" type="ORF">KSP40_PGU015936</name>
</gene>
<organism evidence="1 2">
    <name type="scientific">Platanthera guangdongensis</name>
    <dbReference type="NCBI Taxonomy" id="2320717"/>
    <lineage>
        <taxon>Eukaryota</taxon>
        <taxon>Viridiplantae</taxon>
        <taxon>Streptophyta</taxon>
        <taxon>Embryophyta</taxon>
        <taxon>Tracheophyta</taxon>
        <taxon>Spermatophyta</taxon>
        <taxon>Magnoliopsida</taxon>
        <taxon>Liliopsida</taxon>
        <taxon>Asparagales</taxon>
        <taxon>Orchidaceae</taxon>
        <taxon>Orchidoideae</taxon>
        <taxon>Orchideae</taxon>
        <taxon>Orchidinae</taxon>
        <taxon>Platanthera</taxon>
    </lineage>
</organism>
<dbReference type="EMBL" id="JBBWWR010000013">
    <property type="protein sequence ID" value="KAK8956440.1"/>
    <property type="molecule type" value="Genomic_DNA"/>
</dbReference>
<keyword evidence="2" id="KW-1185">Reference proteome</keyword>
<reference evidence="1 2" key="1">
    <citation type="journal article" date="2022" name="Nat. Plants">
        <title>Genomes of leafy and leafless Platanthera orchids illuminate the evolution of mycoheterotrophy.</title>
        <authorList>
            <person name="Li M.H."/>
            <person name="Liu K.W."/>
            <person name="Li Z."/>
            <person name="Lu H.C."/>
            <person name="Ye Q.L."/>
            <person name="Zhang D."/>
            <person name="Wang J.Y."/>
            <person name="Li Y.F."/>
            <person name="Zhong Z.M."/>
            <person name="Liu X."/>
            <person name="Yu X."/>
            <person name="Liu D.K."/>
            <person name="Tu X.D."/>
            <person name="Liu B."/>
            <person name="Hao Y."/>
            <person name="Liao X.Y."/>
            <person name="Jiang Y.T."/>
            <person name="Sun W.H."/>
            <person name="Chen J."/>
            <person name="Chen Y.Q."/>
            <person name="Ai Y."/>
            <person name="Zhai J.W."/>
            <person name="Wu S.S."/>
            <person name="Zhou Z."/>
            <person name="Hsiao Y.Y."/>
            <person name="Wu W.L."/>
            <person name="Chen Y.Y."/>
            <person name="Lin Y.F."/>
            <person name="Hsu J.L."/>
            <person name="Li C.Y."/>
            <person name="Wang Z.W."/>
            <person name="Zhao X."/>
            <person name="Zhong W.Y."/>
            <person name="Ma X.K."/>
            <person name="Ma L."/>
            <person name="Huang J."/>
            <person name="Chen G.Z."/>
            <person name="Huang M.Z."/>
            <person name="Huang L."/>
            <person name="Peng D.H."/>
            <person name="Luo Y.B."/>
            <person name="Zou S.Q."/>
            <person name="Chen S.P."/>
            <person name="Lan S."/>
            <person name="Tsai W.C."/>
            <person name="Van de Peer Y."/>
            <person name="Liu Z.J."/>
        </authorList>
    </citation>
    <scope>NUCLEOTIDE SEQUENCE [LARGE SCALE GENOMIC DNA]</scope>
    <source>
        <strain evidence="1">Lor288</strain>
    </source>
</reference>